<evidence type="ECO:0000256" key="5">
    <source>
        <dbReference type="ARBA" id="ARBA00023069"/>
    </source>
</evidence>
<dbReference type="InterPro" id="IPR011467">
    <property type="entry name" value="DUF1573"/>
</dbReference>
<dbReference type="Pfam" id="PF13385">
    <property type="entry name" value="Laminin_G_3"/>
    <property type="match status" value="1"/>
</dbReference>
<evidence type="ECO:0000256" key="6">
    <source>
        <dbReference type="ARBA" id="ARBA00023273"/>
    </source>
</evidence>
<gene>
    <name evidence="10" type="ORF">SAMN06265371_102408</name>
</gene>
<evidence type="ECO:0000256" key="1">
    <source>
        <dbReference type="ARBA" id="ARBA00004138"/>
    </source>
</evidence>
<keyword evidence="11" id="KW-1185">Reference proteome</keyword>
<keyword evidence="6" id="KW-0966">Cell projection</keyword>
<dbReference type="OrthoDB" id="2582440at2"/>
<feature type="domain" description="HYDIN/VesB/CFA65-like Ig-like" evidence="8">
    <location>
        <begin position="172"/>
        <end position="267"/>
    </location>
</feature>
<dbReference type="NCBIfam" id="NF012200">
    <property type="entry name" value="choice_anch_D"/>
    <property type="match status" value="3"/>
</dbReference>
<feature type="signal peptide" evidence="7">
    <location>
        <begin position="1"/>
        <end position="25"/>
    </location>
</feature>
<dbReference type="Pfam" id="PF22544">
    <property type="entry name" value="HYDIN_VesB_CFA65-like_Ig"/>
    <property type="match status" value="1"/>
</dbReference>
<dbReference type="InterPro" id="IPR017868">
    <property type="entry name" value="Filamin/ABP280_repeat-like"/>
</dbReference>
<dbReference type="SUPFAM" id="SSF49899">
    <property type="entry name" value="Concanavalin A-like lectins/glucanases"/>
    <property type="match status" value="1"/>
</dbReference>
<feature type="domain" description="DUF8202" evidence="9">
    <location>
        <begin position="654"/>
        <end position="861"/>
    </location>
</feature>
<dbReference type="NCBIfam" id="TIGR04183">
    <property type="entry name" value="Por_Secre_tail"/>
    <property type="match status" value="1"/>
</dbReference>
<evidence type="ECO:0000313" key="10">
    <source>
        <dbReference type="EMBL" id="SNR41288.1"/>
    </source>
</evidence>
<keyword evidence="3" id="KW-0963">Cytoplasm</keyword>
<dbReference type="InterPro" id="IPR026444">
    <property type="entry name" value="Secre_tail"/>
</dbReference>
<evidence type="ECO:0000259" key="9">
    <source>
        <dbReference type="Pfam" id="PF26628"/>
    </source>
</evidence>
<sequence length="1761" mass="192091">MKTYIFLKKYFLVFFLFLVSSTVFSQGILQVLDSKKNNVARNSVTDYGDINLNSSKVFNFNLKNIASGKGGKGLKKVTVSISGNDFSVTNSNLGNLKKGTQVTLPIKFSPTSDGLKTAVVTISYSNGVQSSYKFILQGKGQAADKSPEINVYDAANSANIDDGDLTPSVLNSTDFDTVDVGSSLMYTFRVENTGHQQSSLNLSNPVFTSNVDGYFTVSTMGSSSLPKNNTTTFTITFTPLSVGTFTADISIENNDSDENPYNFRIQGTGTAPQPDIDIQGNSILIADTDSTPDVNDGTNFGTTDTTTPVVSTFTMQNNGTADLVVSGISSDNGVFSIGALTYSITIASGSSYDFTVSFLPTTNGTETGTITVNSNVSSPLDIYTFVVSGTGIAPLTEGPGGVTSNLKLWLKANEGVVVNGSSGVTSWFTQAYGSNATVNTPGQEPTFRDEETYNVNFNPVVEFSNAYTSVIKDTDFSFDNTTTQFLEGNSGFYSQDIFVVFIPDDIPINTSFGFMDMFCADANILKDEEDATGIGLGDYSGRISNEIISYAHSTYNKSTPGDGYAVAEIGTGSSYDNVGIINAHNNLSLPQQELSYNANSIGNTQNNSLDQMINVNDTKFWIGRSEGWEASLNGRIAEIITYSTRKNDTDLTQERNRIQSYLAVKYGITLGVNGASQDYVDSDGTIIWDQSANNGFNYDIAGIGRDDVSELNQKQSKSVNTFFDGVGESRGLLTIGLSDIHSTNNLNTATFNSDRQFLCWGNNNASLDGTAVSIEVDMSKGITPLDDTDLNTPVSFEAIQRVWKVIENVGDGVDIPTVKVSIPTNAVRSAMPPDGRYLMFISDTGIFDPTADYRVMTESGGNLYTEYDFDGAKYITFGWAPEKEYERSIYFNPVNKHYIDMEDNLDLNATEFTVSAWINRGINSANTSILSKRNVGYTEGYDFKINGSGKLEMSWGASGLEKITSNTTIPENVWHQVAVIYKDNTANIYIDGVLDETVSGLSNPVNTNSSFFIAAACKNTPEAYFHGNIDEVRVWDIALSEEQLRYIMNQEIEENATFVGGKIIPNTITNNEFNTTLWDKLAGYYPMSVYTYTNTKDESGKGHQGALRNLNTVDWQTAPLPYQSENDGLWNTPSTWLNNTVQDIPNGVSIVDSSISVDWNIVETSHNIASEYLRNITMLAWIQNGQTLTMDGTVDLTTGVGTGNGITVTHYLYLGGILDLEGESQLVQTEGSMLFSSSTGYLERDQQGTGNSFNYNYWTSSVGPIGGANNAPFQIGNVLFDGRDPSKAIVYNASAYAADAGPIGVNPIIMSTYWLYKFHGPENSYNAWANTNQTTTFNSGEGFTMKGSLGAVPILSSFQNYVFRGKPYNGDITLTLDKSLASGADVGRLIGNPYSSAIDVTEFINDNITTTSGTIYLWDHFGEEGSHVLKEYVGGYATRNILAGAPAVSNDYRINNNNGSGTKTPGRYIAVGQGFFVNTSGGFPGGDIIFKNSQRVFKTEAELDSGSPSKPISVFMKTEKLKRTTLQSEKTAPLQRPIIRLTYDSPLGYHRQIVIGTDENTTNGVDNGYDAYMVDVAKEDMFWTIHDTKFVIQGVPNFNLDQEFPLGLTISKTGLATIKIDGLENIDQNLDIYIKDALTGSTTQINNEPFEILLDAGTYLERFLLTFSPQKTLRVEDEVLENGIQVFMNNTVSEIQVRNTMQAELLSIKLYNSLGQLQSTWNKNLEVTSIALPVNMISTGMYLVQINTTTGRVSNQIIINN</sequence>
<comment type="subcellular location">
    <subcellularLocation>
        <location evidence="1">Cell projection</location>
        <location evidence="1">Cilium</location>
    </subcellularLocation>
    <subcellularLocation>
        <location evidence="2">Cytoplasm</location>
    </subcellularLocation>
</comment>
<dbReference type="Gene3D" id="2.60.40.10">
    <property type="entry name" value="Immunoglobulins"/>
    <property type="match status" value="3"/>
</dbReference>
<organism evidence="10 11">
    <name type="scientific">Lutibacter agarilyticus</name>
    <dbReference type="NCBI Taxonomy" id="1109740"/>
    <lineage>
        <taxon>Bacteria</taxon>
        <taxon>Pseudomonadati</taxon>
        <taxon>Bacteroidota</taxon>
        <taxon>Flavobacteriia</taxon>
        <taxon>Flavobacteriales</taxon>
        <taxon>Flavobacteriaceae</taxon>
        <taxon>Lutibacter</taxon>
    </lineage>
</organism>
<dbReference type="GO" id="GO:0005737">
    <property type="term" value="C:cytoplasm"/>
    <property type="evidence" value="ECO:0007669"/>
    <property type="project" value="UniProtKB-SubCell"/>
</dbReference>
<protein>
    <submittedName>
        <fullName evidence="10">Por secretion system C-terminal sorting domain-containing protein</fullName>
    </submittedName>
</protein>
<evidence type="ECO:0000256" key="2">
    <source>
        <dbReference type="ARBA" id="ARBA00004496"/>
    </source>
</evidence>
<dbReference type="EMBL" id="FZNT01000002">
    <property type="protein sequence ID" value="SNR41288.1"/>
    <property type="molecule type" value="Genomic_DNA"/>
</dbReference>
<evidence type="ECO:0000313" key="11">
    <source>
        <dbReference type="Proteomes" id="UP000198384"/>
    </source>
</evidence>
<evidence type="ECO:0000259" key="8">
    <source>
        <dbReference type="Pfam" id="PF22544"/>
    </source>
</evidence>
<keyword evidence="4 7" id="KW-0732">Signal</keyword>
<dbReference type="InterPro" id="IPR013783">
    <property type="entry name" value="Ig-like_fold"/>
</dbReference>
<dbReference type="InterPro" id="IPR013320">
    <property type="entry name" value="ConA-like_dom_sf"/>
</dbReference>
<reference evidence="10 11" key="1">
    <citation type="submission" date="2017-06" db="EMBL/GenBank/DDBJ databases">
        <authorList>
            <person name="Kim H.J."/>
            <person name="Triplett B.A."/>
        </authorList>
    </citation>
    <scope>NUCLEOTIDE SEQUENCE [LARGE SCALE GENOMIC DNA]</scope>
    <source>
        <strain evidence="10 11">DSM 29150</strain>
    </source>
</reference>
<proteinExistence type="predicted"/>
<dbReference type="Pfam" id="PF26628">
    <property type="entry name" value="DUF8202"/>
    <property type="match status" value="1"/>
</dbReference>
<feature type="chain" id="PRO_5012692306" evidence="7">
    <location>
        <begin position="26"/>
        <end position="1761"/>
    </location>
</feature>
<dbReference type="Pfam" id="PF07610">
    <property type="entry name" value="DUF1573"/>
    <property type="match status" value="1"/>
</dbReference>
<dbReference type="GO" id="GO:0004553">
    <property type="term" value="F:hydrolase activity, hydrolyzing O-glycosyl compounds"/>
    <property type="evidence" value="ECO:0007669"/>
    <property type="project" value="UniProtKB-ARBA"/>
</dbReference>
<dbReference type="PROSITE" id="PS50194">
    <property type="entry name" value="FILAMIN_REPEAT"/>
    <property type="match status" value="1"/>
</dbReference>
<keyword evidence="5" id="KW-0969">Cilium</keyword>
<accession>A0A238W468</accession>
<evidence type="ECO:0000256" key="3">
    <source>
        <dbReference type="ARBA" id="ARBA00022490"/>
    </source>
</evidence>
<dbReference type="InterPro" id="IPR053879">
    <property type="entry name" value="HYDIN_VesB_CFA65-like_Ig"/>
</dbReference>
<dbReference type="GO" id="GO:0005975">
    <property type="term" value="P:carbohydrate metabolic process"/>
    <property type="evidence" value="ECO:0007669"/>
    <property type="project" value="UniProtKB-ARBA"/>
</dbReference>
<dbReference type="Gene3D" id="2.60.120.200">
    <property type="match status" value="1"/>
</dbReference>
<evidence type="ECO:0000256" key="4">
    <source>
        <dbReference type="ARBA" id="ARBA00022729"/>
    </source>
</evidence>
<dbReference type="InterPro" id="IPR058515">
    <property type="entry name" value="DUF8202"/>
</dbReference>
<name>A0A238W468_9FLAO</name>
<dbReference type="RefSeq" id="WP_089380587.1">
    <property type="nucleotide sequence ID" value="NZ_FZNT01000002.1"/>
</dbReference>
<evidence type="ECO:0000256" key="7">
    <source>
        <dbReference type="SAM" id="SignalP"/>
    </source>
</evidence>
<dbReference type="Proteomes" id="UP000198384">
    <property type="component" value="Unassembled WGS sequence"/>
</dbReference>